<dbReference type="AlphaFoldDB" id="A0A4S8R770"/>
<gene>
    <name evidence="1" type="ORF">BGAL_0042g00030</name>
</gene>
<dbReference type="EMBL" id="PQXL01000042">
    <property type="protein sequence ID" value="THV53758.1"/>
    <property type="molecule type" value="Genomic_DNA"/>
</dbReference>
<dbReference type="Proteomes" id="UP000308671">
    <property type="component" value="Unassembled WGS sequence"/>
</dbReference>
<comment type="caution">
    <text evidence="1">The sequence shown here is derived from an EMBL/GenBank/DDBJ whole genome shotgun (WGS) entry which is preliminary data.</text>
</comment>
<proteinExistence type="predicted"/>
<organism evidence="1 2">
    <name type="scientific">Botrytis galanthina</name>
    <dbReference type="NCBI Taxonomy" id="278940"/>
    <lineage>
        <taxon>Eukaryota</taxon>
        <taxon>Fungi</taxon>
        <taxon>Dikarya</taxon>
        <taxon>Ascomycota</taxon>
        <taxon>Pezizomycotina</taxon>
        <taxon>Leotiomycetes</taxon>
        <taxon>Helotiales</taxon>
        <taxon>Sclerotiniaceae</taxon>
        <taxon>Botrytis</taxon>
    </lineage>
</organism>
<accession>A0A4S8R770</accession>
<dbReference type="OrthoDB" id="10463143at2759"/>
<keyword evidence="2" id="KW-1185">Reference proteome</keyword>
<evidence type="ECO:0000313" key="2">
    <source>
        <dbReference type="Proteomes" id="UP000308671"/>
    </source>
</evidence>
<reference evidence="1 2" key="1">
    <citation type="submission" date="2017-12" db="EMBL/GenBank/DDBJ databases">
        <title>Comparative genomics of Botrytis spp.</title>
        <authorList>
            <person name="Valero-Jimenez C.A."/>
            <person name="Tapia P."/>
            <person name="Veloso J."/>
            <person name="Silva-Moreno E."/>
            <person name="Staats M."/>
            <person name="Valdes J.H."/>
            <person name="Van Kan J.A.L."/>
        </authorList>
    </citation>
    <scope>NUCLEOTIDE SEQUENCE [LARGE SCALE GENOMIC DNA]</scope>
    <source>
        <strain evidence="1 2">MUCL435</strain>
    </source>
</reference>
<name>A0A4S8R770_9HELO</name>
<sequence>MSALEPSTTPSPFPERILTSNPTHPIWLAITPLQYLIPTDTAGKKYSRTRIDLVVLILGVLCGVDFGMEEGSHEEEPYVEGITEAPCRGWEKKERWEKFRKEAMELLGMGKNDIWGVWEQERGSRGEEGGSEWLHKMGLIWKILEGRFVM</sequence>
<protein>
    <submittedName>
        <fullName evidence="1">Uncharacterized protein</fullName>
    </submittedName>
</protein>
<evidence type="ECO:0000313" key="1">
    <source>
        <dbReference type="EMBL" id="THV53758.1"/>
    </source>
</evidence>